<reference evidence="4" key="1">
    <citation type="journal article" date="2015" name="Nat. Genet.">
        <title>The genome and transcriptome of the zoonotic hookworm Ancylostoma ceylanicum identify infection-specific gene families.</title>
        <authorList>
            <person name="Schwarz E.M."/>
            <person name="Hu Y."/>
            <person name="Antoshechkin I."/>
            <person name="Miller M.M."/>
            <person name="Sternberg P.W."/>
            <person name="Aroian R.V."/>
        </authorList>
    </citation>
    <scope>NUCLEOTIDE SEQUENCE</scope>
    <source>
        <strain evidence="4">HY135</strain>
    </source>
</reference>
<evidence type="ECO:0000259" key="2">
    <source>
        <dbReference type="Pfam" id="PF01683"/>
    </source>
</evidence>
<dbReference type="Pfam" id="PF01683">
    <property type="entry name" value="EB"/>
    <property type="match status" value="1"/>
</dbReference>
<evidence type="ECO:0000313" key="4">
    <source>
        <dbReference type="Proteomes" id="UP000024635"/>
    </source>
</evidence>
<evidence type="ECO:0000256" key="1">
    <source>
        <dbReference type="SAM" id="SignalP"/>
    </source>
</evidence>
<dbReference type="AlphaFoldDB" id="A0A016WSI8"/>
<comment type="caution">
    <text evidence="3">The sequence shown here is derived from an EMBL/GenBank/DDBJ whole genome shotgun (WGS) entry which is preliminary data.</text>
</comment>
<dbReference type="PANTHER" id="PTHR46339:SF11">
    <property type="entry name" value="BPTI_KUNITZ INHIBITOR DOMAIN-CONTAINING PROTEIN"/>
    <property type="match status" value="1"/>
</dbReference>
<dbReference type="EMBL" id="JARK01000128">
    <property type="protein sequence ID" value="EYC42531.1"/>
    <property type="molecule type" value="Genomic_DNA"/>
</dbReference>
<name>A0A016WSI8_9BILA</name>
<sequence>MHPTLLLIPGLLTVVAAQCPPGLYPFPSSYQPSTCSPQDVCGCQNLRPGAACQYSQQHMRYICCAGQAEQCGSSSSPLISYTGQVTRCQQSTSECPTGYSCLQNVCCATEVNPACASGKCMNGQVYVNGQCLNRVPIGSFCQRTEQCLGGSTCTVPAVM</sequence>
<evidence type="ECO:0000313" key="3">
    <source>
        <dbReference type="EMBL" id="EYC42531.1"/>
    </source>
</evidence>
<feature type="domain" description="EB" evidence="2">
    <location>
        <begin position="120"/>
        <end position="154"/>
    </location>
</feature>
<dbReference type="InterPro" id="IPR006150">
    <property type="entry name" value="Cys_repeat_1"/>
</dbReference>
<protein>
    <recommendedName>
        <fullName evidence="2">EB domain-containing protein</fullName>
    </recommendedName>
</protein>
<gene>
    <name evidence="3" type="primary">Acey_s0528.g2982</name>
    <name evidence="3" type="ORF">Y032_0528g2982</name>
</gene>
<dbReference type="SMART" id="SM00289">
    <property type="entry name" value="WR1"/>
    <property type="match status" value="3"/>
</dbReference>
<feature type="chain" id="PRO_5001494884" description="EB domain-containing protein" evidence="1">
    <location>
        <begin position="18"/>
        <end position="159"/>
    </location>
</feature>
<keyword evidence="1" id="KW-0732">Signal</keyword>
<proteinExistence type="predicted"/>
<dbReference type="PANTHER" id="PTHR46339">
    <property type="entry name" value="PROTEIN CBG15282-RELATED"/>
    <property type="match status" value="1"/>
</dbReference>
<accession>A0A016WSI8</accession>
<feature type="signal peptide" evidence="1">
    <location>
        <begin position="1"/>
        <end position="17"/>
    </location>
</feature>
<dbReference type="STRING" id="53326.A0A016WSI8"/>
<dbReference type="InterPro" id="IPR053014">
    <property type="entry name" value="Cuticle_assoc_divergent"/>
</dbReference>
<keyword evidence="4" id="KW-1185">Reference proteome</keyword>
<dbReference type="OrthoDB" id="5850257at2759"/>
<organism evidence="3 4">
    <name type="scientific">Ancylostoma ceylanicum</name>
    <dbReference type="NCBI Taxonomy" id="53326"/>
    <lineage>
        <taxon>Eukaryota</taxon>
        <taxon>Metazoa</taxon>
        <taxon>Ecdysozoa</taxon>
        <taxon>Nematoda</taxon>
        <taxon>Chromadorea</taxon>
        <taxon>Rhabditida</taxon>
        <taxon>Rhabditina</taxon>
        <taxon>Rhabditomorpha</taxon>
        <taxon>Strongyloidea</taxon>
        <taxon>Ancylostomatidae</taxon>
        <taxon>Ancylostomatinae</taxon>
        <taxon>Ancylostoma</taxon>
    </lineage>
</organism>
<dbReference type="InterPro" id="IPR006149">
    <property type="entry name" value="EB_dom"/>
</dbReference>
<dbReference type="Proteomes" id="UP000024635">
    <property type="component" value="Unassembled WGS sequence"/>
</dbReference>